<dbReference type="GeneID" id="108734949"/>
<dbReference type="InterPro" id="IPR036291">
    <property type="entry name" value="NAD(P)-bd_dom_sf"/>
</dbReference>
<keyword evidence="3" id="KW-1185">Reference proteome</keyword>
<evidence type="ECO:0000313" key="4">
    <source>
        <dbReference type="RefSeq" id="XP_025837097.1"/>
    </source>
</evidence>
<sequence>MRLFSGKCTSSARLDGKTAIVTGSNTGIGKETVKDFFLRGARVLMLCRNTEKAQEAAEDIKKQCTGKTGLGEIVVEELDLSSLKSIKTCAEKVKNNEDRINILVNNAGVMMCPLTRTEDGFEMQFGTNHLGHFYLTLLLLPKIIKSAPARIVNVSSLAHNRGQMNFDDLNWEKRNYSAVGAYGQSKLANILFTKELARRLQEAGIQDVTVYSLHPGVIDTELGRHLDSTYVRGINFVWKYLLSWFMKTPLQGAQTSIYCAVDEKAEKQTGLYYSDCEAIEPTNAAKNMEDAKKLWEQSWKLVNLPEDYNPFKAN</sequence>
<dbReference type="PANTHER" id="PTHR43157">
    <property type="entry name" value="PHOSPHATIDYLINOSITOL-GLYCAN BIOSYNTHESIS CLASS F PROTEIN-RELATED"/>
    <property type="match status" value="1"/>
</dbReference>
<dbReference type="PRINTS" id="PR00080">
    <property type="entry name" value="SDRFAMILY"/>
</dbReference>
<organism evidence="3 4">
    <name type="scientific">Agrilus planipennis</name>
    <name type="common">Emerald ash borer</name>
    <name type="synonym">Agrilus marcopoli</name>
    <dbReference type="NCBI Taxonomy" id="224129"/>
    <lineage>
        <taxon>Eukaryota</taxon>
        <taxon>Metazoa</taxon>
        <taxon>Ecdysozoa</taxon>
        <taxon>Arthropoda</taxon>
        <taxon>Hexapoda</taxon>
        <taxon>Insecta</taxon>
        <taxon>Pterygota</taxon>
        <taxon>Neoptera</taxon>
        <taxon>Endopterygota</taxon>
        <taxon>Coleoptera</taxon>
        <taxon>Polyphaga</taxon>
        <taxon>Elateriformia</taxon>
        <taxon>Buprestoidea</taxon>
        <taxon>Buprestidae</taxon>
        <taxon>Agrilinae</taxon>
        <taxon>Agrilus</taxon>
    </lineage>
</organism>
<name>A0A7F5RM42_AGRPL</name>
<evidence type="ECO:0000256" key="1">
    <source>
        <dbReference type="ARBA" id="ARBA00023002"/>
    </source>
</evidence>
<dbReference type="Proteomes" id="UP000192223">
    <property type="component" value="Unplaced"/>
</dbReference>
<gene>
    <name evidence="4" type="primary">LOC108734949</name>
</gene>
<dbReference type="Pfam" id="PF00106">
    <property type="entry name" value="adh_short"/>
    <property type="match status" value="1"/>
</dbReference>
<keyword evidence="1" id="KW-0560">Oxidoreductase</keyword>
<dbReference type="GO" id="GO:0016491">
    <property type="term" value="F:oxidoreductase activity"/>
    <property type="evidence" value="ECO:0007669"/>
    <property type="project" value="UniProtKB-KW"/>
</dbReference>
<protein>
    <submittedName>
        <fullName evidence="4">Retinol dehydrogenase 11 isoform X1</fullName>
    </submittedName>
</protein>
<dbReference type="InParanoid" id="A0A7F5RM42"/>
<evidence type="ECO:0000256" key="2">
    <source>
        <dbReference type="RuleBase" id="RU000363"/>
    </source>
</evidence>
<dbReference type="InterPro" id="IPR002347">
    <property type="entry name" value="SDR_fam"/>
</dbReference>
<dbReference type="PANTHER" id="PTHR43157:SF73">
    <property type="entry name" value="WW DOMAIN-CONTAINING OXIDOREDUCTASE-LIKE PROTEIN"/>
    <property type="match status" value="1"/>
</dbReference>
<accession>A0A7F5RM42</accession>
<dbReference type="OrthoDB" id="191139at2759"/>
<dbReference type="Gene3D" id="3.40.50.720">
    <property type="entry name" value="NAD(P)-binding Rossmann-like Domain"/>
    <property type="match status" value="1"/>
</dbReference>
<evidence type="ECO:0000313" key="3">
    <source>
        <dbReference type="Proteomes" id="UP000192223"/>
    </source>
</evidence>
<reference evidence="4" key="1">
    <citation type="submission" date="2025-08" db="UniProtKB">
        <authorList>
            <consortium name="RefSeq"/>
        </authorList>
    </citation>
    <scope>IDENTIFICATION</scope>
    <source>
        <tissue evidence="4">Entire body</tissue>
    </source>
</reference>
<comment type="similarity">
    <text evidence="2">Belongs to the short-chain dehydrogenases/reductases (SDR) family.</text>
</comment>
<dbReference type="SUPFAM" id="SSF51735">
    <property type="entry name" value="NAD(P)-binding Rossmann-fold domains"/>
    <property type="match status" value="1"/>
</dbReference>
<dbReference type="PRINTS" id="PR00081">
    <property type="entry name" value="GDHRDH"/>
</dbReference>
<dbReference type="KEGG" id="apln:108734949"/>
<proteinExistence type="inferred from homology"/>
<dbReference type="AlphaFoldDB" id="A0A7F5RM42"/>
<dbReference type="RefSeq" id="XP_025837097.1">
    <property type="nucleotide sequence ID" value="XM_025981312.1"/>
</dbReference>